<evidence type="ECO:0000256" key="1">
    <source>
        <dbReference type="ARBA" id="ARBA00006739"/>
    </source>
</evidence>
<dbReference type="GO" id="GO:0016740">
    <property type="term" value="F:transferase activity"/>
    <property type="evidence" value="ECO:0007669"/>
    <property type="project" value="UniProtKB-KW"/>
</dbReference>
<sequence>MTTSQTAEVESDQAAQRTIELSIVLPCLNEAETLEVCLRKARKSLDDLGVVGEIVVADNGSTDGSQDIARSCGARVVDVPRRGYGAALAAGFAAAEGTYVLMADADDSYALDDIGGFLESLRAGNELVMGNRFKGGIEKGAMPFLHRWLGNPLLSRIGKLFFRIPVGDFHCGMRAFRRDKILELGLRTSGMEFASEMVVRASLAHVKMAEVPTTLRPDGRSRAPHLKTWRDGWRHLRFLLAFSPRWLLFYPSLFVSLVGFLGMVWLAFGPHVIGEVGFGIQTMLAFATAFIVGLQGVGLAVMARTYAAHLGLLPPPSGRVMQRLVVTSFERGLITGILVALVGVGCFIAAVLNWGASGFGALDVVETMRLPILGMVLIISGFQILTVGVTLSLNRIGED</sequence>
<dbReference type="Gene3D" id="3.90.550.10">
    <property type="entry name" value="Spore Coat Polysaccharide Biosynthesis Protein SpsA, Chain A"/>
    <property type="match status" value="1"/>
</dbReference>
<feature type="transmembrane region" description="Helical" evidence="2">
    <location>
        <begin position="332"/>
        <end position="352"/>
    </location>
</feature>
<evidence type="ECO:0000259" key="4">
    <source>
        <dbReference type="Pfam" id="PF26629"/>
    </source>
</evidence>
<protein>
    <submittedName>
        <fullName evidence="5">Glycosyltransferase involved in cell wall biosynthesis</fullName>
    </submittedName>
</protein>
<evidence type="ECO:0000313" key="5">
    <source>
        <dbReference type="EMBL" id="TDV50987.1"/>
    </source>
</evidence>
<keyword evidence="6" id="KW-1185">Reference proteome</keyword>
<keyword evidence="2" id="KW-0472">Membrane</keyword>
<keyword evidence="2" id="KW-1133">Transmembrane helix</keyword>
<evidence type="ECO:0000313" key="6">
    <source>
        <dbReference type="Proteomes" id="UP000294927"/>
    </source>
</evidence>
<dbReference type="Pfam" id="PF00535">
    <property type="entry name" value="Glycos_transf_2"/>
    <property type="match status" value="1"/>
</dbReference>
<accession>A0A4R7VP69</accession>
<feature type="transmembrane region" description="Helical" evidence="2">
    <location>
        <begin position="372"/>
        <end position="393"/>
    </location>
</feature>
<dbReference type="AlphaFoldDB" id="A0A4R7VP69"/>
<keyword evidence="2" id="KW-0812">Transmembrane</keyword>
<feature type="transmembrane region" description="Helical" evidence="2">
    <location>
        <begin position="280"/>
        <end position="303"/>
    </location>
</feature>
<organism evidence="5 6">
    <name type="scientific">Actinophytocola oryzae</name>
    <dbReference type="NCBI Taxonomy" id="502181"/>
    <lineage>
        <taxon>Bacteria</taxon>
        <taxon>Bacillati</taxon>
        <taxon>Actinomycetota</taxon>
        <taxon>Actinomycetes</taxon>
        <taxon>Pseudonocardiales</taxon>
        <taxon>Pseudonocardiaceae</taxon>
    </lineage>
</organism>
<dbReference type="Proteomes" id="UP000294927">
    <property type="component" value="Unassembled WGS sequence"/>
</dbReference>
<dbReference type="Pfam" id="PF26629">
    <property type="entry name" value="GT2_TM_C"/>
    <property type="match status" value="1"/>
</dbReference>
<evidence type="ECO:0000256" key="2">
    <source>
        <dbReference type="SAM" id="Phobius"/>
    </source>
</evidence>
<reference evidence="5 6" key="1">
    <citation type="submission" date="2019-03" db="EMBL/GenBank/DDBJ databases">
        <title>Genomic Encyclopedia of Archaeal and Bacterial Type Strains, Phase II (KMG-II): from individual species to whole genera.</title>
        <authorList>
            <person name="Goeker M."/>
        </authorList>
    </citation>
    <scope>NUCLEOTIDE SEQUENCE [LARGE SCALE GENOMIC DNA]</scope>
    <source>
        <strain evidence="5 6">DSM 45499</strain>
    </source>
</reference>
<proteinExistence type="inferred from homology"/>
<dbReference type="CDD" id="cd04179">
    <property type="entry name" value="DPM_DPG-synthase_like"/>
    <property type="match status" value="1"/>
</dbReference>
<dbReference type="RefSeq" id="WP_133904194.1">
    <property type="nucleotide sequence ID" value="NZ_SOCP01000006.1"/>
</dbReference>
<comment type="similarity">
    <text evidence="1">Belongs to the glycosyltransferase 2 family.</text>
</comment>
<dbReference type="InterPro" id="IPR029044">
    <property type="entry name" value="Nucleotide-diphossugar_trans"/>
</dbReference>
<feature type="transmembrane region" description="Helical" evidence="2">
    <location>
        <begin position="247"/>
        <end position="268"/>
    </location>
</feature>
<keyword evidence="5" id="KW-0808">Transferase</keyword>
<dbReference type="InterPro" id="IPR050256">
    <property type="entry name" value="Glycosyltransferase_2"/>
</dbReference>
<dbReference type="EMBL" id="SOCP01000006">
    <property type="protein sequence ID" value="TDV50987.1"/>
    <property type="molecule type" value="Genomic_DNA"/>
</dbReference>
<evidence type="ECO:0000259" key="3">
    <source>
        <dbReference type="Pfam" id="PF00535"/>
    </source>
</evidence>
<dbReference type="PANTHER" id="PTHR48090">
    <property type="entry name" value="UNDECAPRENYL-PHOSPHATE 4-DEOXY-4-FORMAMIDO-L-ARABINOSE TRANSFERASE-RELATED"/>
    <property type="match status" value="1"/>
</dbReference>
<dbReference type="OrthoDB" id="9797819at2"/>
<comment type="caution">
    <text evidence="5">The sequence shown here is derived from an EMBL/GenBank/DDBJ whole genome shotgun (WGS) entry which is preliminary data.</text>
</comment>
<dbReference type="InterPro" id="IPR058718">
    <property type="entry name" value="Agl6_TM_C"/>
</dbReference>
<dbReference type="InterPro" id="IPR001173">
    <property type="entry name" value="Glyco_trans_2-like"/>
</dbReference>
<feature type="domain" description="Low-salt glycan biosynthesis hexosyltransferase Agl6 C-terminal transmembrane region" evidence="4">
    <location>
        <begin position="301"/>
        <end position="393"/>
    </location>
</feature>
<dbReference type="SUPFAM" id="SSF53448">
    <property type="entry name" value="Nucleotide-diphospho-sugar transferases"/>
    <property type="match status" value="1"/>
</dbReference>
<dbReference type="PANTHER" id="PTHR48090:SF7">
    <property type="entry name" value="RFBJ PROTEIN"/>
    <property type="match status" value="1"/>
</dbReference>
<name>A0A4R7VP69_9PSEU</name>
<gene>
    <name evidence="5" type="ORF">CLV71_106333</name>
</gene>
<feature type="domain" description="Glycosyltransferase 2-like" evidence="3">
    <location>
        <begin position="22"/>
        <end position="182"/>
    </location>
</feature>